<feature type="compositionally biased region" description="Low complexity" evidence="5">
    <location>
        <begin position="741"/>
        <end position="751"/>
    </location>
</feature>
<keyword evidence="2 4" id="KW-0853">WD repeat</keyword>
<dbReference type="InterPro" id="IPR050995">
    <property type="entry name" value="WD-F-box_domain-protein"/>
</dbReference>
<feature type="compositionally biased region" description="Pro residues" evidence="5">
    <location>
        <begin position="801"/>
        <end position="816"/>
    </location>
</feature>
<feature type="domain" description="F-box" evidence="6">
    <location>
        <begin position="77"/>
        <end position="123"/>
    </location>
</feature>
<evidence type="ECO:0000256" key="2">
    <source>
        <dbReference type="ARBA" id="ARBA00022574"/>
    </source>
</evidence>
<dbReference type="Pfam" id="PF00400">
    <property type="entry name" value="WD40"/>
    <property type="match status" value="5"/>
</dbReference>
<dbReference type="PROSITE" id="PS00678">
    <property type="entry name" value="WD_REPEATS_1"/>
    <property type="match status" value="2"/>
</dbReference>
<dbReference type="InterPro" id="IPR020472">
    <property type="entry name" value="WD40_PAC1"/>
</dbReference>
<evidence type="ECO:0000256" key="4">
    <source>
        <dbReference type="PROSITE-ProRule" id="PRU00221"/>
    </source>
</evidence>
<feature type="repeat" description="WD" evidence="4">
    <location>
        <begin position="515"/>
        <end position="554"/>
    </location>
</feature>
<dbReference type="Proteomes" id="UP001310594">
    <property type="component" value="Unassembled WGS sequence"/>
</dbReference>
<feature type="repeat" description="WD" evidence="4">
    <location>
        <begin position="475"/>
        <end position="514"/>
    </location>
</feature>
<dbReference type="SUPFAM" id="SSF50978">
    <property type="entry name" value="WD40 repeat-like"/>
    <property type="match status" value="1"/>
</dbReference>
<evidence type="ECO:0000256" key="3">
    <source>
        <dbReference type="ARBA" id="ARBA00022737"/>
    </source>
</evidence>
<feature type="compositionally biased region" description="Gly residues" evidence="5">
    <location>
        <begin position="716"/>
        <end position="725"/>
    </location>
</feature>
<keyword evidence="3" id="KW-0677">Repeat</keyword>
<name>A0AAN7VVP7_9PEZI</name>
<feature type="region of interest" description="Disordered" evidence="5">
    <location>
        <begin position="716"/>
        <end position="751"/>
    </location>
</feature>
<dbReference type="SMART" id="SM00320">
    <property type="entry name" value="WD40"/>
    <property type="match status" value="7"/>
</dbReference>
<feature type="compositionally biased region" description="Polar residues" evidence="5">
    <location>
        <begin position="190"/>
        <end position="200"/>
    </location>
</feature>
<dbReference type="Pfam" id="PF12937">
    <property type="entry name" value="F-box-like"/>
    <property type="match status" value="1"/>
</dbReference>
<accession>A0AAN7VVP7</accession>
<dbReference type="AlphaFoldDB" id="A0AAN7VVP7"/>
<comment type="caution">
    <text evidence="7">The sequence shown here is derived from an EMBL/GenBank/DDBJ whole genome shotgun (WGS) entry which is preliminary data.</text>
</comment>
<dbReference type="Gene3D" id="2.130.10.10">
    <property type="entry name" value="YVTN repeat-like/Quinoprotein amine dehydrogenase"/>
    <property type="match status" value="1"/>
</dbReference>
<reference evidence="7" key="1">
    <citation type="submission" date="2023-08" db="EMBL/GenBank/DDBJ databases">
        <title>Black Yeasts Isolated from many extreme environments.</title>
        <authorList>
            <person name="Coleine C."/>
            <person name="Stajich J.E."/>
            <person name="Selbmann L."/>
        </authorList>
    </citation>
    <scope>NUCLEOTIDE SEQUENCE</scope>
    <source>
        <strain evidence="7">CCFEE 5810</strain>
    </source>
</reference>
<organism evidence="7 8">
    <name type="scientific">Elasticomyces elasticus</name>
    <dbReference type="NCBI Taxonomy" id="574655"/>
    <lineage>
        <taxon>Eukaryota</taxon>
        <taxon>Fungi</taxon>
        <taxon>Dikarya</taxon>
        <taxon>Ascomycota</taxon>
        <taxon>Pezizomycotina</taxon>
        <taxon>Dothideomycetes</taxon>
        <taxon>Dothideomycetidae</taxon>
        <taxon>Mycosphaerellales</taxon>
        <taxon>Teratosphaeriaceae</taxon>
        <taxon>Elasticomyces</taxon>
    </lineage>
</organism>
<dbReference type="InterPro" id="IPR015943">
    <property type="entry name" value="WD40/YVTN_repeat-like_dom_sf"/>
</dbReference>
<gene>
    <name evidence="7" type="ORF">LTR97_001049</name>
</gene>
<feature type="compositionally biased region" description="Low complexity" evidence="5">
    <location>
        <begin position="779"/>
        <end position="800"/>
    </location>
</feature>
<feature type="region of interest" description="Disordered" evidence="5">
    <location>
        <begin position="1"/>
        <end position="25"/>
    </location>
</feature>
<sequence>MQRNISQLDEGYDETRSMSDSDLPYGTDMDAHTQHVLNLVLALPEEQRKLMVESIIRTLPNVDKELIGRYCSNLTHFDPSHYLPAELMLSALSYLEPRDLLTASAISRSWRERALDDELWRNCFAKEGWVLDGKETDQVQASRQSRLARDKRAVTDAMGRRGSRKRKTEEAFSEGEAAPAIMGHVEEQVQRQMGQGSEDSMQGVELGPYGLEARPQSDELARYAQDARRGSGESDSDTSSMTRSSPNQRRADHYRTPADIKFNLIPGLWRTDRADAKLSWSYLYKQRARLERNWEKGAYTMFRLPRPEHAEEGHSECVYTIQHTAKHLVSGSRDRTIRIWDLDTYRLKREPLKGHEASVLCLQFDERPEQDIIVSGGSDAYLIIWKFSTGEVVRKMTNAHDESILNLRFDDRYIVTCSKDKSVKVWSRHALHKDDPLVPSHILPLLENGSFLGYDVRTNIIREHSLLVNFGPPLAGAHQAAVNAVQIHDKTVISASGDRTIKSWNIDTGKMTRTYIGHTKGIACVQFDGRRIISGSSDNTVRIFDAQTAAEVGCLSGHGNLVRTVQARFGDLETVTDDELLSDARGADEEFLGAVRGGMPLPRSGPGRRVANPGSRRPEDHRTLGTAVPPGGGGGRWAKIVSGSYDETVVLWKRDREGKWVARLTLSMDGVLKNHGRRQPRVFNLPPPGGWPATVNAGTAAPVVGTNPAAVVNGVGGQGGTGHGGPIITHQPAAPAPASAPAPAAAQTAQTPQQVIAQIHANGGLQQLLTQHQQAQANANALAQQQQQQQQGQSTGTGAPNPLPTIPGGPPGPNILPGPWVPQHPVLAAIHAGAYNVHPLPNHQPVAAPHLQPNNHNHPPAQANNHAPPAAAAALGPYVPINIPGVPNPLLNLPAPRESNRVFKLQFDARRIVCCSQNKVIVGWDFANGERELERIGGWSLETS</sequence>
<dbReference type="InterPro" id="IPR036047">
    <property type="entry name" value="F-box-like_dom_sf"/>
</dbReference>
<feature type="region of interest" description="Disordered" evidence="5">
    <location>
        <begin position="596"/>
        <end position="635"/>
    </location>
</feature>
<dbReference type="PANTHER" id="PTHR14604">
    <property type="entry name" value="WD40 REPEAT PF20"/>
    <property type="match status" value="1"/>
</dbReference>
<dbReference type="InterPro" id="IPR001810">
    <property type="entry name" value="F-box_dom"/>
</dbReference>
<dbReference type="EMBL" id="JAVRQU010000002">
    <property type="protein sequence ID" value="KAK5706063.1"/>
    <property type="molecule type" value="Genomic_DNA"/>
</dbReference>
<dbReference type="Gene3D" id="1.20.1280.50">
    <property type="match status" value="1"/>
</dbReference>
<evidence type="ECO:0000313" key="8">
    <source>
        <dbReference type="Proteomes" id="UP001310594"/>
    </source>
</evidence>
<feature type="repeat" description="WD" evidence="4">
    <location>
        <begin position="352"/>
        <end position="395"/>
    </location>
</feature>
<evidence type="ECO:0000259" key="6">
    <source>
        <dbReference type="PROSITE" id="PS50181"/>
    </source>
</evidence>
<feature type="repeat" description="WD" evidence="4">
    <location>
        <begin position="397"/>
        <end position="427"/>
    </location>
</feature>
<feature type="region of interest" description="Disordered" evidence="5">
    <location>
        <begin position="779"/>
        <end position="816"/>
    </location>
</feature>
<dbReference type="PANTHER" id="PTHR14604:SF4">
    <property type="entry name" value="F-BOX DOMAIN-CONTAINING PROTEIN"/>
    <property type="match status" value="1"/>
</dbReference>
<dbReference type="PROSITE" id="PS50082">
    <property type="entry name" value="WD_REPEATS_2"/>
    <property type="match status" value="5"/>
</dbReference>
<dbReference type="SUPFAM" id="SSF81383">
    <property type="entry name" value="F-box domain"/>
    <property type="match status" value="1"/>
</dbReference>
<feature type="compositionally biased region" description="Basic and acidic residues" evidence="5">
    <location>
        <begin position="215"/>
        <end position="232"/>
    </location>
</feature>
<dbReference type="InterPro" id="IPR019775">
    <property type="entry name" value="WD40_repeat_CS"/>
</dbReference>
<dbReference type="SMART" id="SM00256">
    <property type="entry name" value="FBOX"/>
    <property type="match status" value="1"/>
</dbReference>
<dbReference type="PROSITE" id="PS50294">
    <property type="entry name" value="WD_REPEATS_REGION"/>
    <property type="match status" value="3"/>
</dbReference>
<dbReference type="InterPro" id="IPR001680">
    <property type="entry name" value="WD40_rpt"/>
</dbReference>
<feature type="region of interest" description="Disordered" evidence="5">
    <location>
        <begin position="141"/>
        <end position="253"/>
    </location>
</feature>
<dbReference type="InterPro" id="IPR036322">
    <property type="entry name" value="WD40_repeat_dom_sf"/>
</dbReference>
<evidence type="ECO:0000256" key="1">
    <source>
        <dbReference type="ARBA" id="ARBA00007968"/>
    </source>
</evidence>
<evidence type="ECO:0000256" key="5">
    <source>
        <dbReference type="SAM" id="MobiDB-lite"/>
    </source>
</evidence>
<evidence type="ECO:0000313" key="7">
    <source>
        <dbReference type="EMBL" id="KAK5706063.1"/>
    </source>
</evidence>
<dbReference type="CDD" id="cd00200">
    <property type="entry name" value="WD40"/>
    <property type="match status" value="1"/>
</dbReference>
<feature type="repeat" description="WD" evidence="4">
    <location>
        <begin position="311"/>
        <end position="350"/>
    </location>
</feature>
<dbReference type="PROSITE" id="PS50181">
    <property type="entry name" value="FBOX"/>
    <property type="match status" value="1"/>
</dbReference>
<proteinExistence type="inferred from homology"/>
<comment type="similarity">
    <text evidence="1">Belongs to the WD repeat MET30/SCONB/SCON-2 family.</text>
</comment>
<dbReference type="PRINTS" id="PR00320">
    <property type="entry name" value="GPROTEINBRPT"/>
</dbReference>
<protein>
    <recommendedName>
        <fullName evidence="6">F-box domain-containing protein</fullName>
    </recommendedName>
</protein>